<protein>
    <submittedName>
        <fullName evidence="2">DUF3141 domain-containing protein</fullName>
    </submittedName>
</protein>
<dbReference type="InterPro" id="IPR024501">
    <property type="entry name" value="DUF3141"/>
</dbReference>
<feature type="region of interest" description="Disordered" evidence="1">
    <location>
        <begin position="757"/>
        <end position="823"/>
    </location>
</feature>
<dbReference type="RefSeq" id="WP_286660847.1">
    <property type="nucleotide sequence ID" value="NZ_JASZYV010000003.1"/>
</dbReference>
<dbReference type="PANTHER" id="PTHR36837:SF2">
    <property type="entry name" value="POLY(3-HYDROXYALKANOATE) POLYMERASE SUBUNIT PHAC"/>
    <property type="match status" value="1"/>
</dbReference>
<comment type="caution">
    <text evidence="2">The sequence shown here is derived from an EMBL/GenBank/DDBJ whole genome shotgun (WGS) entry which is preliminary data.</text>
</comment>
<dbReference type="InterPro" id="IPR051321">
    <property type="entry name" value="PHA/PHB_synthase"/>
</dbReference>
<dbReference type="Gene3D" id="3.40.50.1820">
    <property type="entry name" value="alpha/beta hydrolase"/>
    <property type="match status" value="1"/>
</dbReference>
<feature type="compositionally biased region" description="Basic and acidic residues" evidence="1">
    <location>
        <begin position="813"/>
        <end position="823"/>
    </location>
</feature>
<dbReference type="Pfam" id="PF11339">
    <property type="entry name" value="DUF3141"/>
    <property type="match status" value="1"/>
</dbReference>
<dbReference type="SUPFAM" id="SSF53474">
    <property type="entry name" value="alpha/beta-Hydrolases"/>
    <property type="match status" value="1"/>
</dbReference>
<dbReference type="Proteomes" id="UP001174908">
    <property type="component" value="Unassembled WGS sequence"/>
</dbReference>
<dbReference type="EMBL" id="JASZYV010000003">
    <property type="protein sequence ID" value="MDM0045734.1"/>
    <property type="molecule type" value="Genomic_DNA"/>
</dbReference>
<gene>
    <name evidence="2" type="ORF">QTH91_14685</name>
</gene>
<dbReference type="PANTHER" id="PTHR36837">
    <property type="entry name" value="POLY(3-HYDROXYALKANOATE) POLYMERASE SUBUNIT PHAC"/>
    <property type="match status" value="1"/>
</dbReference>
<evidence type="ECO:0000313" key="2">
    <source>
        <dbReference type="EMBL" id="MDM0045734.1"/>
    </source>
</evidence>
<dbReference type="InterPro" id="IPR029058">
    <property type="entry name" value="AB_hydrolase_fold"/>
</dbReference>
<organism evidence="2 3">
    <name type="scientific">Variovorax dokdonensis</name>
    <dbReference type="NCBI Taxonomy" id="344883"/>
    <lineage>
        <taxon>Bacteria</taxon>
        <taxon>Pseudomonadati</taxon>
        <taxon>Pseudomonadota</taxon>
        <taxon>Betaproteobacteria</taxon>
        <taxon>Burkholderiales</taxon>
        <taxon>Comamonadaceae</taxon>
        <taxon>Variovorax</taxon>
    </lineage>
</organism>
<sequence>MNDTTAKTPFVSLADAVHAMQALPDYLVDAWQRGVLTADVLRERGDIFLAHALNGKPPLLTFEHELLMDGRDLPQPCNYALLRIVPPAGAVIDPAKRPIVIIDPRAGHGPGIGGFKPDSEVGVALRAGHAVYFVSFAPEPVDGQRLVDVARAEATFIEEVTRRHPQCPQKPAVIGNCQAGWAVAALASVRGEAMGPIVLNGAPLSYWAGSPSQNPMRYAGGMLGGSWLSAFTADLSGDRFDGAWLVSNFENLNLGNTLWGKLYNLYANVDTERERFLEFERWWGGYFRMTGEEIEAIVENLFVGNRLARGELAMDGVPINLRNIASPVVVFASWGDNITPPQQALDWILDVWGTEKALIAAGRTIVYMLHPTIGHLGIFVGGAVARKEHDQLLNTLDQIEALPPGLYEMKILPGDADDAFAHLETGGWRVRFETRTTDDIRALNPEKRQDETLFSTIAQWSELNMQAYRTWAQPFVRSVGSRALGDAMRWLHPLRMQHLALSDLNPMAPWVRAGAQRARNERKPAAGDNPWLAWEHQASSRFVEALDTLGQWRDQASVEWVEKAYGPMALGAVLPPEQADEMAALQRAGKDEARARRLALENVDKGGFAEAVCRLVFAGIVNSGAVERRGLRLARRLADLHAQMATHLGLLHAQTHDVDWQRTLDAQALITTFAPEASLESLPKLLPHRAEREHALALAAAVLMAEPRLSDPKSPVSRFVRDKLDVDPARVAAMALSLAQTAAQEDTDAAGAEVAGISLPAPKPPAAKKAPRRPTKPAARPTAKRTAKPTAKSAAKPKAKAAAPRKRKPAAKTQRELRLVVNR</sequence>
<accession>A0ABT7NCR9</accession>
<evidence type="ECO:0000313" key="3">
    <source>
        <dbReference type="Proteomes" id="UP001174908"/>
    </source>
</evidence>
<feature type="compositionally biased region" description="Basic residues" evidence="1">
    <location>
        <begin position="795"/>
        <end position="810"/>
    </location>
</feature>
<keyword evidence="3" id="KW-1185">Reference proteome</keyword>
<reference evidence="2" key="1">
    <citation type="submission" date="2023-06" db="EMBL/GenBank/DDBJ databases">
        <authorList>
            <person name="Jiang Y."/>
            <person name="Liu Q."/>
        </authorList>
    </citation>
    <scope>NUCLEOTIDE SEQUENCE</scope>
    <source>
        <strain evidence="2">CGMCC 1.12089</strain>
    </source>
</reference>
<name>A0ABT7NCR9_9BURK</name>
<evidence type="ECO:0000256" key="1">
    <source>
        <dbReference type="SAM" id="MobiDB-lite"/>
    </source>
</evidence>
<proteinExistence type="predicted"/>